<gene>
    <name evidence="2" type="ORF">GDO81_019114</name>
</gene>
<dbReference type="InterPro" id="IPR016024">
    <property type="entry name" value="ARM-type_fold"/>
</dbReference>
<feature type="non-terminal residue" evidence="2">
    <location>
        <position position="121"/>
    </location>
</feature>
<sequence>SLCQILESAVGNESRTLEPQMDSVLSALHAQICSSMESHTQMLARNRNEGLRCFTVLASTFPDHLLLFLLPKLEASNPRVRVGTLIILKQVINSAASLMEVKKPMILAAVRQPLQDPSNQV</sequence>
<name>A0AAV6YHX1_ENGPU</name>
<accession>A0AAV6YHX1</accession>
<feature type="non-terminal residue" evidence="2">
    <location>
        <position position="1"/>
    </location>
</feature>
<dbReference type="Gene3D" id="1.25.10.10">
    <property type="entry name" value="Leucine-rich Repeat Variant"/>
    <property type="match status" value="1"/>
</dbReference>
<comment type="caution">
    <text evidence="2">The sequence shown here is derived from an EMBL/GenBank/DDBJ whole genome shotgun (WGS) entry which is preliminary data.</text>
</comment>
<organism evidence="2 3">
    <name type="scientific">Engystomops pustulosus</name>
    <name type="common">Tungara frog</name>
    <name type="synonym">Physalaemus pustulosus</name>
    <dbReference type="NCBI Taxonomy" id="76066"/>
    <lineage>
        <taxon>Eukaryota</taxon>
        <taxon>Metazoa</taxon>
        <taxon>Chordata</taxon>
        <taxon>Craniata</taxon>
        <taxon>Vertebrata</taxon>
        <taxon>Euteleostomi</taxon>
        <taxon>Amphibia</taxon>
        <taxon>Batrachia</taxon>
        <taxon>Anura</taxon>
        <taxon>Neobatrachia</taxon>
        <taxon>Hyloidea</taxon>
        <taxon>Leptodactylidae</taxon>
        <taxon>Leiuperinae</taxon>
        <taxon>Engystomops</taxon>
    </lineage>
</organism>
<dbReference type="InterPro" id="IPR011989">
    <property type="entry name" value="ARM-like"/>
</dbReference>
<dbReference type="SUPFAM" id="SSF48371">
    <property type="entry name" value="ARM repeat"/>
    <property type="match status" value="1"/>
</dbReference>
<dbReference type="InterPro" id="IPR055408">
    <property type="entry name" value="HEAT_MROH2B-like"/>
</dbReference>
<dbReference type="Proteomes" id="UP000824782">
    <property type="component" value="Unassembled WGS sequence"/>
</dbReference>
<proteinExistence type="predicted"/>
<feature type="domain" description="MROH2B-like HEAT-repeats" evidence="1">
    <location>
        <begin position="1"/>
        <end position="121"/>
    </location>
</feature>
<keyword evidence="3" id="KW-1185">Reference proteome</keyword>
<reference evidence="2" key="1">
    <citation type="thesis" date="2020" institute="ProQuest LLC" country="789 East Eisenhower Parkway, Ann Arbor, MI, USA">
        <title>Comparative Genomics and Chromosome Evolution.</title>
        <authorList>
            <person name="Mudd A.B."/>
        </authorList>
    </citation>
    <scope>NUCLEOTIDE SEQUENCE</scope>
    <source>
        <strain evidence="2">237g6f4</strain>
        <tissue evidence="2">Blood</tissue>
    </source>
</reference>
<dbReference type="EMBL" id="WNYA01099631">
    <property type="protein sequence ID" value="KAG8534575.1"/>
    <property type="molecule type" value="Genomic_DNA"/>
</dbReference>
<dbReference type="Pfam" id="PF23210">
    <property type="entry name" value="HEAT_Maestro_2"/>
    <property type="match status" value="1"/>
</dbReference>
<evidence type="ECO:0000313" key="2">
    <source>
        <dbReference type="EMBL" id="KAG8534575.1"/>
    </source>
</evidence>
<protein>
    <recommendedName>
        <fullName evidence="1">MROH2B-like HEAT-repeats domain-containing protein</fullName>
    </recommendedName>
</protein>
<evidence type="ECO:0000313" key="3">
    <source>
        <dbReference type="Proteomes" id="UP000824782"/>
    </source>
</evidence>
<dbReference type="AlphaFoldDB" id="A0AAV6YHX1"/>
<evidence type="ECO:0000259" key="1">
    <source>
        <dbReference type="Pfam" id="PF23210"/>
    </source>
</evidence>